<dbReference type="AlphaFoldDB" id="A0AAV7LZ94"/>
<feature type="non-terminal residue" evidence="1">
    <location>
        <position position="1"/>
    </location>
</feature>
<dbReference type="Proteomes" id="UP001066276">
    <property type="component" value="Chromosome 10"/>
</dbReference>
<keyword evidence="2" id="KW-1185">Reference proteome</keyword>
<accession>A0AAV7LZ94</accession>
<organism evidence="1 2">
    <name type="scientific">Pleurodeles waltl</name>
    <name type="common">Iberian ribbed newt</name>
    <dbReference type="NCBI Taxonomy" id="8319"/>
    <lineage>
        <taxon>Eukaryota</taxon>
        <taxon>Metazoa</taxon>
        <taxon>Chordata</taxon>
        <taxon>Craniata</taxon>
        <taxon>Vertebrata</taxon>
        <taxon>Euteleostomi</taxon>
        <taxon>Amphibia</taxon>
        <taxon>Batrachia</taxon>
        <taxon>Caudata</taxon>
        <taxon>Salamandroidea</taxon>
        <taxon>Salamandridae</taxon>
        <taxon>Pleurodelinae</taxon>
        <taxon>Pleurodeles</taxon>
    </lineage>
</organism>
<evidence type="ECO:0000313" key="1">
    <source>
        <dbReference type="EMBL" id="KAJ1096871.1"/>
    </source>
</evidence>
<protein>
    <submittedName>
        <fullName evidence="1">Uncharacterized protein</fullName>
    </submittedName>
</protein>
<gene>
    <name evidence="1" type="ORF">NDU88_002002</name>
</gene>
<dbReference type="EMBL" id="JANPWB010000014">
    <property type="protein sequence ID" value="KAJ1096871.1"/>
    <property type="molecule type" value="Genomic_DNA"/>
</dbReference>
<proteinExistence type="predicted"/>
<comment type="caution">
    <text evidence="1">The sequence shown here is derived from an EMBL/GenBank/DDBJ whole genome shotgun (WGS) entry which is preliminary data.</text>
</comment>
<reference evidence="1" key="1">
    <citation type="journal article" date="2022" name="bioRxiv">
        <title>Sequencing and chromosome-scale assembly of the giantPleurodeles waltlgenome.</title>
        <authorList>
            <person name="Brown T."/>
            <person name="Elewa A."/>
            <person name="Iarovenko S."/>
            <person name="Subramanian E."/>
            <person name="Araus A.J."/>
            <person name="Petzold A."/>
            <person name="Susuki M."/>
            <person name="Suzuki K.-i.T."/>
            <person name="Hayashi T."/>
            <person name="Toyoda A."/>
            <person name="Oliveira C."/>
            <person name="Osipova E."/>
            <person name="Leigh N.D."/>
            <person name="Simon A."/>
            <person name="Yun M.H."/>
        </authorList>
    </citation>
    <scope>NUCLEOTIDE SEQUENCE</scope>
    <source>
        <strain evidence="1">20211129_DDA</strain>
        <tissue evidence="1">Liver</tissue>
    </source>
</reference>
<sequence length="54" mass="6262">VHLPLPTRRLKVFHSPHHDASTGTPSFMQKKTLLQDFHLSFFHPDLDEKTVNIV</sequence>
<evidence type="ECO:0000313" key="2">
    <source>
        <dbReference type="Proteomes" id="UP001066276"/>
    </source>
</evidence>
<feature type="non-terminal residue" evidence="1">
    <location>
        <position position="54"/>
    </location>
</feature>
<name>A0AAV7LZ94_PLEWA</name>